<dbReference type="Pfam" id="PF06094">
    <property type="entry name" value="GGACT"/>
    <property type="match status" value="1"/>
</dbReference>
<name>A0ABQ5N647_9CLOT</name>
<dbReference type="RefSeq" id="WP_264849996.1">
    <property type="nucleotide sequence ID" value="NZ_BRXR01000001.1"/>
</dbReference>
<dbReference type="InterPro" id="IPR013024">
    <property type="entry name" value="GGCT-like"/>
</dbReference>
<comment type="caution">
    <text evidence="2">The sequence shown here is derived from an EMBL/GenBank/DDBJ whole genome shotgun (WGS) entry which is preliminary data.</text>
</comment>
<dbReference type="InterPro" id="IPR036568">
    <property type="entry name" value="GGCT-like_sf"/>
</dbReference>
<protein>
    <submittedName>
        <fullName evidence="2">Gamma-glutamylcyclotransferase</fullName>
    </submittedName>
</protein>
<dbReference type="SUPFAM" id="SSF110857">
    <property type="entry name" value="Gamma-glutamyl cyclotransferase-like"/>
    <property type="match status" value="1"/>
</dbReference>
<gene>
    <name evidence="2" type="ORF">bsdE14_21270</name>
</gene>
<dbReference type="EMBL" id="BRXR01000001">
    <property type="protein sequence ID" value="GLC30717.1"/>
    <property type="molecule type" value="Genomic_DNA"/>
</dbReference>
<dbReference type="InterPro" id="IPR009288">
    <property type="entry name" value="AIG2-like_dom"/>
</dbReference>
<evidence type="ECO:0000259" key="1">
    <source>
        <dbReference type="Pfam" id="PF06094"/>
    </source>
</evidence>
<dbReference type="Gene3D" id="3.10.490.10">
    <property type="entry name" value="Gamma-glutamyl cyclotransferase-like"/>
    <property type="match status" value="1"/>
</dbReference>
<proteinExistence type="predicted"/>
<feature type="domain" description="Gamma-glutamylcyclotransferase AIG2-like" evidence="1">
    <location>
        <begin position="5"/>
        <end position="134"/>
    </location>
</feature>
<reference evidence="2 3" key="1">
    <citation type="journal article" date="2024" name="Int. J. Syst. Evol. Microbiol.">
        <title>Clostridium omnivorum sp. nov., isolated from anoxic soil under the treatment of reductive soil disinfestation.</title>
        <authorList>
            <person name="Ueki A."/>
            <person name="Tonouchi A."/>
            <person name="Kaku N."/>
            <person name="Honma S."/>
            <person name="Ueki K."/>
        </authorList>
    </citation>
    <scope>NUCLEOTIDE SEQUENCE [LARGE SCALE GENOMIC DNA]</scope>
    <source>
        <strain evidence="2 3">E14</strain>
    </source>
</reference>
<dbReference type="Proteomes" id="UP001208567">
    <property type="component" value="Unassembled WGS sequence"/>
</dbReference>
<keyword evidence="3" id="KW-1185">Reference proteome</keyword>
<dbReference type="CDD" id="cd06661">
    <property type="entry name" value="GGCT_like"/>
    <property type="match status" value="1"/>
</dbReference>
<sequence>MAKKFFVYGTLLEGFINYEKYLKGKIITREYAKTKGELYHLVDCGYPAMVDGCDYVYGELIDFEDYTNTVREIDEMEHYFGENNANNEYNRLEIEVELLEGKGCETAYAYIYNLKSAEELRSKDIYIKDGDWKKFCNKHNAKHKNLAG</sequence>
<organism evidence="2 3">
    <name type="scientific">Clostridium omnivorum</name>
    <dbReference type="NCBI Taxonomy" id="1604902"/>
    <lineage>
        <taxon>Bacteria</taxon>
        <taxon>Bacillati</taxon>
        <taxon>Bacillota</taxon>
        <taxon>Clostridia</taxon>
        <taxon>Eubacteriales</taxon>
        <taxon>Clostridiaceae</taxon>
        <taxon>Clostridium</taxon>
    </lineage>
</organism>
<evidence type="ECO:0000313" key="3">
    <source>
        <dbReference type="Proteomes" id="UP001208567"/>
    </source>
</evidence>
<accession>A0ABQ5N647</accession>
<evidence type="ECO:0000313" key="2">
    <source>
        <dbReference type="EMBL" id="GLC30717.1"/>
    </source>
</evidence>